<keyword evidence="3" id="KW-1185">Reference proteome</keyword>
<accession>G3IQJ0</accession>
<gene>
    <name evidence="2" type="ORF">Mettu_0874</name>
</gene>
<dbReference type="HOGENOM" id="CLU_3397414_0_0_6"/>
<feature type="compositionally biased region" description="Polar residues" evidence="1">
    <location>
        <begin position="1"/>
        <end position="21"/>
    </location>
</feature>
<evidence type="ECO:0000313" key="3">
    <source>
        <dbReference type="Proteomes" id="UP000004664"/>
    </source>
</evidence>
<dbReference type="AlphaFoldDB" id="G3IQJ0"/>
<dbReference type="Proteomes" id="UP000004664">
    <property type="component" value="Unassembled WGS sequence"/>
</dbReference>
<name>G3IQJ0_METTV</name>
<proteinExistence type="predicted"/>
<sequence length="31" mass="3389">MMLSINTLRTGTGNDTLTSGITHDEVRRKVA</sequence>
<protein>
    <submittedName>
        <fullName evidence="2">Uncharacterized protein</fullName>
    </submittedName>
</protein>
<evidence type="ECO:0000313" key="2">
    <source>
        <dbReference type="EMBL" id="EGW22076.1"/>
    </source>
</evidence>
<organism evidence="2 3">
    <name type="scientific">Methylobacter tundripaludum (strain ATCC BAA-1195 / DSM 17260 / SV96)</name>
    <dbReference type="NCBI Taxonomy" id="697282"/>
    <lineage>
        <taxon>Bacteria</taxon>
        <taxon>Pseudomonadati</taxon>
        <taxon>Pseudomonadota</taxon>
        <taxon>Gammaproteobacteria</taxon>
        <taxon>Methylococcales</taxon>
        <taxon>Methylococcaceae</taxon>
        <taxon>Methylobacter</taxon>
    </lineage>
</organism>
<dbReference type="STRING" id="697282.Mettu_0874"/>
<evidence type="ECO:0000256" key="1">
    <source>
        <dbReference type="SAM" id="MobiDB-lite"/>
    </source>
</evidence>
<reference evidence="2 3" key="1">
    <citation type="submission" date="2011-06" db="EMBL/GenBank/DDBJ databases">
        <title>Genomic sequence of Methylobacter tundripaludum SV96.</title>
        <authorList>
            <consortium name="US DOE Joint Genome Institute"/>
            <person name="Lucas S."/>
            <person name="Han J."/>
            <person name="Lapidus A."/>
            <person name="Cheng J.-F."/>
            <person name="Goodwin L."/>
            <person name="Pitluck S."/>
            <person name="Held B."/>
            <person name="Detter J.C."/>
            <person name="Han C."/>
            <person name="Tapia R."/>
            <person name="Land M."/>
            <person name="Hauser L."/>
            <person name="Kyrpides N."/>
            <person name="Ivanova N."/>
            <person name="Ovchinnikova G."/>
            <person name="Pagani I."/>
            <person name="Klotz M.G."/>
            <person name="Dispirito A.A."/>
            <person name="Murrell J.C."/>
            <person name="Dunfield P."/>
            <person name="Kalyuzhnaya M.G."/>
            <person name="Svenning M."/>
            <person name="Trotsenko Y.A."/>
            <person name="Stein L.Y."/>
            <person name="Woyke T."/>
        </authorList>
    </citation>
    <scope>NUCLEOTIDE SEQUENCE [LARGE SCALE GENOMIC DNA]</scope>
    <source>
        <strain evidence="3">ATCC BAA-1195 / DSM 17260 / SV96</strain>
    </source>
</reference>
<dbReference type="EMBL" id="JH109152">
    <property type="protein sequence ID" value="EGW22076.1"/>
    <property type="molecule type" value="Genomic_DNA"/>
</dbReference>
<feature type="region of interest" description="Disordered" evidence="1">
    <location>
        <begin position="1"/>
        <end position="31"/>
    </location>
</feature>
<feature type="compositionally biased region" description="Basic and acidic residues" evidence="1">
    <location>
        <begin position="22"/>
        <end position="31"/>
    </location>
</feature>